<keyword evidence="2" id="KW-1185">Reference proteome</keyword>
<name>A0ACA9N7Q5_9GLOM</name>
<dbReference type="Proteomes" id="UP000789920">
    <property type="component" value="Unassembled WGS sequence"/>
</dbReference>
<evidence type="ECO:0000313" key="1">
    <source>
        <dbReference type="EMBL" id="CAG8640424.1"/>
    </source>
</evidence>
<dbReference type="EMBL" id="CAJVQC010012636">
    <property type="protein sequence ID" value="CAG8640424.1"/>
    <property type="molecule type" value="Genomic_DNA"/>
</dbReference>
<reference evidence="1" key="1">
    <citation type="submission" date="2021-06" db="EMBL/GenBank/DDBJ databases">
        <authorList>
            <person name="Kallberg Y."/>
            <person name="Tangrot J."/>
            <person name="Rosling A."/>
        </authorList>
    </citation>
    <scope>NUCLEOTIDE SEQUENCE</scope>
    <source>
        <strain evidence="1">MA461A</strain>
    </source>
</reference>
<comment type="caution">
    <text evidence="1">The sequence shown here is derived from an EMBL/GenBank/DDBJ whole genome shotgun (WGS) entry which is preliminary data.</text>
</comment>
<feature type="non-terminal residue" evidence="1">
    <location>
        <position position="72"/>
    </location>
</feature>
<feature type="non-terminal residue" evidence="1">
    <location>
        <position position="1"/>
    </location>
</feature>
<sequence length="72" mass="8468">MANIKIVKNTTDEILPNFVKQDEVKIKNFFYVRPELKEASEKLGLNVEFISEKNQYKVSPSKKIINEILKHF</sequence>
<accession>A0ACA9N7Q5</accession>
<proteinExistence type="predicted"/>
<gene>
    <name evidence="1" type="ORF">RPERSI_LOCUS7457</name>
</gene>
<organism evidence="1 2">
    <name type="scientific">Racocetra persica</name>
    <dbReference type="NCBI Taxonomy" id="160502"/>
    <lineage>
        <taxon>Eukaryota</taxon>
        <taxon>Fungi</taxon>
        <taxon>Fungi incertae sedis</taxon>
        <taxon>Mucoromycota</taxon>
        <taxon>Glomeromycotina</taxon>
        <taxon>Glomeromycetes</taxon>
        <taxon>Diversisporales</taxon>
        <taxon>Gigasporaceae</taxon>
        <taxon>Racocetra</taxon>
    </lineage>
</organism>
<evidence type="ECO:0000313" key="2">
    <source>
        <dbReference type="Proteomes" id="UP000789920"/>
    </source>
</evidence>
<protein>
    <submittedName>
        <fullName evidence="1">14233_t:CDS:1</fullName>
    </submittedName>
</protein>